<proteinExistence type="predicted"/>
<name>A0A6C0CSA2_9ZZZZ</name>
<feature type="transmembrane region" description="Helical" evidence="1">
    <location>
        <begin position="6"/>
        <end position="25"/>
    </location>
</feature>
<reference evidence="2" key="1">
    <citation type="journal article" date="2020" name="Nature">
        <title>Giant virus diversity and host interactions through global metagenomics.</title>
        <authorList>
            <person name="Schulz F."/>
            <person name="Roux S."/>
            <person name="Paez-Espino D."/>
            <person name="Jungbluth S."/>
            <person name="Walsh D.A."/>
            <person name="Denef V.J."/>
            <person name="McMahon K.D."/>
            <person name="Konstantinidis K.T."/>
            <person name="Eloe-Fadrosh E.A."/>
            <person name="Kyrpides N.C."/>
            <person name="Woyke T."/>
        </authorList>
    </citation>
    <scope>NUCLEOTIDE SEQUENCE</scope>
    <source>
        <strain evidence="2">GVMAG-M-3300021964-36</strain>
    </source>
</reference>
<evidence type="ECO:0000256" key="1">
    <source>
        <dbReference type="SAM" id="Phobius"/>
    </source>
</evidence>
<dbReference type="AlphaFoldDB" id="A0A6C0CSA2"/>
<sequence length="72" mass="8122">MFETLGVVINASCILILYLLVYTLFYKYNAFDLKVGALNDYVEINDARMKNLVDDINANNQVIKNIMSGNGN</sequence>
<protein>
    <submittedName>
        <fullName evidence="2">Uncharacterized protein</fullName>
    </submittedName>
</protein>
<dbReference type="EMBL" id="MN739485">
    <property type="protein sequence ID" value="QHT07726.1"/>
    <property type="molecule type" value="Genomic_DNA"/>
</dbReference>
<organism evidence="2">
    <name type="scientific">viral metagenome</name>
    <dbReference type="NCBI Taxonomy" id="1070528"/>
    <lineage>
        <taxon>unclassified sequences</taxon>
        <taxon>metagenomes</taxon>
        <taxon>organismal metagenomes</taxon>
    </lineage>
</organism>
<keyword evidence="1" id="KW-0812">Transmembrane</keyword>
<keyword evidence="1" id="KW-0472">Membrane</keyword>
<evidence type="ECO:0000313" key="2">
    <source>
        <dbReference type="EMBL" id="QHT07726.1"/>
    </source>
</evidence>
<accession>A0A6C0CSA2</accession>
<keyword evidence="1" id="KW-1133">Transmembrane helix</keyword>